<evidence type="ECO:0000313" key="1">
    <source>
        <dbReference type="EMBL" id="KAG6578476.1"/>
    </source>
</evidence>
<dbReference type="EMBL" id="JAGKQH010000015">
    <property type="protein sequence ID" value="KAG6578476.1"/>
    <property type="molecule type" value="Genomic_DNA"/>
</dbReference>
<reference evidence="1 2" key="1">
    <citation type="journal article" date="2021" name="Hortic Res">
        <title>The domestication of Cucurbita argyrosperma as revealed by the genome of its wild relative.</title>
        <authorList>
            <person name="Barrera-Redondo J."/>
            <person name="Sanchez-de la Vega G."/>
            <person name="Aguirre-Liguori J.A."/>
            <person name="Castellanos-Morales G."/>
            <person name="Gutierrez-Guerrero Y.T."/>
            <person name="Aguirre-Dugua X."/>
            <person name="Aguirre-Planter E."/>
            <person name="Tenaillon M.I."/>
            <person name="Lira-Saade R."/>
            <person name="Eguiarte L.E."/>
        </authorList>
    </citation>
    <scope>NUCLEOTIDE SEQUENCE [LARGE SCALE GENOMIC DNA]</scope>
    <source>
        <strain evidence="1">JBR-2021</strain>
    </source>
</reference>
<organism evidence="1 2">
    <name type="scientific">Cucurbita argyrosperma subsp. sororia</name>
    <dbReference type="NCBI Taxonomy" id="37648"/>
    <lineage>
        <taxon>Eukaryota</taxon>
        <taxon>Viridiplantae</taxon>
        <taxon>Streptophyta</taxon>
        <taxon>Embryophyta</taxon>
        <taxon>Tracheophyta</taxon>
        <taxon>Spermatophyta</taxon>
        <taxon>Magnoliopsida</taxon>
        <taxon>eudicotyledons</taxon>
        <taxon>Gunneridae</taxon>
        <taxon>Pentapetalae</taxon>
        <taxon>rosids</taxon>
        <taxon>fabids</taxon>
        <taxon>Cucurbitales</taxon>
        <taxon>Cucurbitaceae</taxon>
        <taxon>Cucurbiteae</taxon>
        <taxon>Cucurbita</taxon>
    </lineage>
</organism>
<accession>A0AAV6MBF0</accession>
<evidence type="ECO:0000313" key="2">
    <source>
        <dbReference type="Proteomes" id="UP000685013"/>
    </source>
</evidence>
<dbReference type="Proteomes" id="UP000685013">
    <property type="component" value="Chromosome 15"/>
</dbReference>
<comment type="caution">
    <text evidence="1">The sequence shown here is derived from an EMBL/GenBank/DDBJ whole genome shotgun (WGS) entry which is preliminary data.</text>
</comment>
<feature type="non-terminal residue" evidence="1">
    <location>
        <position position="1"/>
    </location>
</feature>
<sequence length="92" mass="10367">MCGGFGDWKEQDEALPPKAWGYASSLHFHVCPKANRTHTDMAFEAIGDKTRQDKTWSTTRVKGLLKASHIVSTIHREVTMKLPILPQTPLHL</sequence>
<keyword evidence="2" id="KW-1185">Reference proteome</keyword>
<name>A0AAV6MBF0_9ROSI</name>
<gene>
    <name evidence="1" type="ORF">SDJN03_22924</name>
</gene>
<proteinExistence type="predicted"/>
<protein>
    <submittedName>
        <fullName evidence="1">Uncharacterized protein</fullName>
    </submittedName>
</protein>
<dbReference type="AlphaFoldDB" id="A0AAV6MBF0"/>